<organism evidence="2 3">
    <name type="scientific">Triangularia setosa</name>
    <dbReference type="NCBI Taxonomy" id="2587417"/>
    <lineage>
        <taxon>Eukaryota</taxon>
        <taxon>Fungi</taxon>
        <taxon>Dikarya</taxon>
        <taxon>Ascomycota</taxon>
        <taxon>Pezizomycotina</taxon>
        <taxon>Sordariomycetes</taxon>
        <taxon>Sordariomycetidae</taxon>
        <taxon>Sordariales</taxon>
        <taxon>Podosporaceae</taxon>
        <taxon>Triangularia</taxon>
    </lineage>
</organism>
<dbReference type="EMBL" id="MU866205">
    <property type="protein sequence ID" value="KAK4176192.1"/>
    <property type="molecule type" value="Genomic_DNA"/>
</dbReference>
<evidence type="ECO:0000313" key="2">
    <source>
        <dbReference type="EMBL" id="KAK4176192.1"/>
    </source>
</evidence>
<accession>A0AAN6W9V2</accession>
<gene>
    <name evidence="2" type="ORF">QBC36DRAFT_311332</name>
</gene>
<reference evidence="2" key="1">
    <citation type="journal article" date="2023" name="Mol. Phylogenet. Evol.">
        <title>Genome-scale phylogeny and comparative genomics of the fungal order Sordariales.</title>
        <authorList>
            <person name="Hensen N."/>
            <person name="Bonometti L."/>
            <person name="Westerberg I."/>
            <person name="Brannstrom I.O."/>
            <person name="Guillou S."/>
            <person name="Cros-Aarteil S."/>
            <person name="Calhoun S."/>
            <person name="Haridas S."/>
            <person name="Kuo A."/>
            <person name="Mondo S."/>
            <person name="Pangilinan J."/>
            <person name="Riley R."/>
            <person name="LaButti K."/>
            <person name="Andreopoulos B."/>
            <person name="Lipzen A."/>
            <person name="Chen C."/>
            <person name="Yan M."/>
            <person name="Daum C."/>
            <person name="Ng V."/>
            <person name="Clum A."/>
            <person name="Steindorff A."/>
            <person name="Ohm R.A."/>
            <person name="Martin F."/>
            <person name="Silar P."/>
            <person name="Natvig D.O."/>
            <person name="Lalanne C."/>
            <person name="Gautier V."/>
            <person name="Ament-Velasquez S.L."/>
            <person name="Kruys A."/>
            <person name="Hutchinson M.I."/>
            <person name="Powell A.J."/>
            <person name="Barry K."/>
            <person name="Miller A.N."/>
            <person name="Grigoriev I.V."/>
            <person name="Debuchy R."/>
            <person name="Gladieux P."/>
            <person name="Hiltunen Thoren M."/>
            <person name="Johannesson H."/>
        </authorList>
    </citation>
    <scope>NUCLEOTIDE SEQUENCE</scope>
    <source>
        <strain evidence="2">CBS 892.96</strain>
    </source>
</reference>
<feature type="compositionally biased region" description="Basic residues" evidence="1">
    <location>
        <begin position="142"/>
        <end position="153"/>
    </location>
</feature>
<dbReference type="Proteomes" id="UP001302321">
    <property type="component" value="Unassembled WGS sequence"/>
</dbReference>
<keyword evidence="3" id="KW-1185">Reference proteome</keyword>
<protein>
    <submittedName>
        <fullName evidence="2">Uncharacterized protein</fullName>
    </submittedName>
</protein>
<sequence>MFINHLIDKSGRRKTRLERNYSKNIALEKCQKPVALPLSYSSRQFVDTSSFKFTIMIQQSWKRSYKKVSGAALYWSPSSTPPRSRHHSVLCGYEKKAKDAKAYFHLGHHKLSVPESSKGFSAGLHFGADLKRAAKTDNAAKAKIRHQAQHHTPPRPYGYKSQLPTYLEDSANIKRLFGGRLISAHFKLKVHLDIPDPLNAAL</sequence>
<dbReference type="AlphaFoldDB" id="A0AAN6W9V2"/>
<reference evidence="2" key="2">
    <citation type="submission" date="2023-05" db="EMBL/GenBank/DDBJ databases">
        <authorList>
            <consortium name="Lawrence Berkeley National Laboratory"/>
            <person name="Steindorff A."/>
            <person name="Hensen N."/>
            <person name="Bonometti L."/>
            <person name="Westerberg I."/>
            <person name="Brannstrom I.O."/>
            <person name="Guillou S."/>
            <person name="Cros-Aarteil S."/>
            <person name="Calhoun S."/>
            <person name="Haridas S."/>
            <person name="Kuo A."/>
            <person name="Mondo S."/>
            <person name="Pangilinan J."/>
            <person name="Riley R."/>
            <person name="Labutti K."/>
            <person name="Andreopoulos B."/>
            <person name="Lipzen A."/>
            <person name="Chen C."/>
            <person name="Yanf M."/>
            <person name="Daum C."/>
            <person name="Ng V."/>
            <person name="Clum A."/>
            <person name="Ohm R."/>
            <person name="Martin F."/>
            <person name="Silar P."/>
            <person name="Natvig D."/>
            <person name="Lalanne C."/>
            <person name="Gautier V."/>
            <person name="Ament-Velasquez S.L."/>
            <person name="Kruys A."/>
            <person name="Hutchinson M.I."/>
            <person name="Powell A.J."/>
            <person name="Barry K."/>
            <person name="Miller A.N."/>
            <person name="Grigoriev I.V."/>
            <person name="Debuchy R."/>
            <person name="Gladieux P."/>
            <person name="Thoren M.H."/>
            <person name="Johannesson H."/>
        </authorList>
    </citation>
    <scope>NUCLEOTIDE SEQUENCE</scope>
    <source>
        <strain evidence="2">CBS 892.96</strain>
    </source>
</reference>
<proteinExistence type="predicted"/>
<evidence type="ECO:0000256" key="1">
    <source>
        <dbReference type="SAM" id="MobiDB-lite"/>
    </source>
</evidence>
<feature type="region of interest" description="Disordered" evidence="1">
    <location>
        <begin position="137"/>
        <end position="158"/>
    </location>
</feature>
<name>A0AAN6W9V2_9PEZI</name>
<evidence type="ECO:0000313" key="3">
    <source>
        <dbReference type="Proteomes" id="UP001302321"/>
    </source>
</evidence>
<comment type="caution">
    <text evidence="2">The sequence shown here is derived from an EMBL/GenBank/DDBJ whole genome shotgun (WGS) entry which is preliminary data.</text>
</comment>